<dbReference type="RefSeq" id="WP_046911584.1">
    <property type="nucleotide sequence ID" value="NZ_BAAAXG010000027.1"/>
</dbReference>
<dbReference type="OrthoDB" id="4036083at2"/>
<protein>
    <submittedName>
        <fullName evidence="1">Uncharacterized protein</fullName>
    </submittedName>
</protein>
<accession>A0A2P2GEE0</accession>
<gene>
    <name evidence="1" type="ORF">VO63_31930</name>
</gene>
<sequence length="248" mass="27643">MLDNLGRYDGAHGDYCRTHLCCRCQQRSWSTRIGDERLCGMCAACCVECGRAPAPHLDGLDNGLCADCRGLCGRCGAPVPAEGTCRCRTWKRGPGNDPIGFVMQGFPQPLLQALGHRLPRNLPDILSDELAHRTPAQLLDRVERRWHGRWSHAIHERDEDNRRRWAPQEIAEFLVGRGPCGNPACEDGRLIHDGGPCPYCKQPEHRFVPATAETTATSDHARRTAAEIRRALVAGRTDRKKKPGRPTR</sequence>
<dbReference type="AlphaFoldDB" id="A0A2P2GEE0"/>
<organism evidence="1 2">
    <name type="scientific">Streptomyces showdoensis</name>
    <dbReference type="NCBI Taxonomy" id="68268"/>
    <lineage>
        <taxon>Bacteria</taxon>
        <taxon>Bacillati</taxon>
        <taxon>Actinomycetota</taxon>
        <taxon>Actinomycetes</taxon>
        <taxon>Kitasatosporales</taxon>
        <taxon>Streptomycetaceae</taxon>
        <taxon>Streptomyces</taxon>
    </lineage>
</organism>
<keyword evidence="2" id="KW-1185">Reference proteome</keyword>
<proteinExistence type="predicted"/>
<name>A0A2P2GEE0_STREW</name>
<evidence type="ECO:0000313" key="2">
    <source>
        <dbReference type="Proteomes" id="UP000265325"/>
    </source>
</evidence>
<reference evidence="1 2" key="1">
    <citation type="submission" date="2015-05" db="EMBL/GenBank/DDBJ databases">
        <title>Draft Genome assembly of Streptomyces showdoensis.</title>
        <authorList>
            <person name="Thapa K.K."/>
            <person name="Metsa-Ketela M."/>
        </authorList>
    </citation>
    <scope>NUCLEOTIDE SEQUENCE [LARGE SCALE GENOMIC DNA]</scope>
    <source>
        <strain evidence="1 2">ATCC 15227</strain>
    </source>
</reference>
<dbReference type="Proteomes" id="UP000265325">
    <property type="component" value="Unassembled WGS sequence"/>
</dbReference>
<comment type="caution">
    <text evidence="1">The sequence shown here is derived from an EMBL/GenBank/DDBJ whole genome shotgun (WGS) entry which is preliminary data.</text>
</comment>
<evidence type="ECO:0000313" key="1">
    <source>
        <dbReference type="EMBL" id="KKZ69890.1"/>
    </source>
</evidence>
<dbReference type="EMBL" id="LAQS01000075">
    <property type="protein sequence ID" value="KKZ69890.1"/>
    <property type="molecule type" value="Genomic_DNA"/>
</dbReference>